<feature type="compositionally biased region" description="Acidic residues" evidence="1">
    <location>
        <begin position="80"/>
        <end position="103"/>
    </location>
</feature>
<organism evidence="2 3">
    <name type="scientific">Asterophora parasitica</name>
    <dbReference type="NCBI Taxonomy" id="117018"/>
    <lineage>
        <taxon>Eukaryota</taxon>
        <taxon>Fungi</taxon>
        <taxon>Dikarya</taxon>
        <taxon>Basidiomycota</taxon>
        <taxon>Agaricomycotina</taxon>
        <taxon>Agaricomycetes</taxon>
        <taxon>Agaricomycetidae</taxon>
        <taxon>Agaricales</taxon>
        <taxon>Tricholomatineae</taxon>
        <taxon>Lyophyllaceae</taxon>
        <taxon>Asterophora</taxon>
    </lineage>
</organism>
<evidence type="ECO:0000313" key="2">
    <source>
        <dbReference type="EMBL" id="KAG5640507.1"/>
    </source>
</evidence>
<evidence type="ECO:0000256" key="1">
    <source>
        <dbReference type="SAM" id="MobiDB-lite"/>
    </source>
</evidence>
<gene>
    <name evidence="2" type="ORF">DXG03_008278</name>
</gene>
<reference evidence="2" key="1">
    <citation type="submission" date="2020-07" db="EMBL/GenBank/DDBJ databases">
        <authorList>
            <person name="Nieuwenhuis M."/>
            <person name="Van De Peppel L.J.J."/>
        </authorList>
    </citation>
    <scope>NUCLEOTIDE SEQUENCE</scope>
    <source>
        <strain evidence="2">AP01</strain>
        <tissue evidence="2">Mycelium</tissue>
    </source>
</reference>
<reference evidence="2" key="2">
    <citation type="submission" date="2021-10" db="EMBL/GenBank/DDBJ databases">
        <title>Phylogenomics reveals ancestral predisposition of the termite-cultivated fungus Termitomyces towards a domesticated lifestyle.</title>
        <authorList>
            <person name="Auxier B."/>
            <person name="Grum-Grzhimaylo A."/>
            <person name="Cardenas M.E."/>
            <person name="Lodge J.D."/>
            <person name="Laessoe T."/>
            <person name="Pedersen O."/>
            <person name="Smith M.E."/>
            <person name="Kuyper T.W."/>
            <person name="Franco-Molano E.A."/>
            <person name="Baroni T.J."/>
            <person name="Aanen D.K."/>
        </authorList>
    </citation>
    <scope>NUCLEOTIDE SEQUENCE</scope>
    <source>
        <strain evidence="2">AP01</strain>
        <tissue evidence="2">Mycelium</tissue>
    </source>
</reference>
<dbReference type="EMBL" id="JABCKV010000672">
    <property type="protein sequence ID" value="KAG5640507.1"/>
    <property type="molecule type" value="Genomic_DNA"/>
</dbReference>
<protein>
    <submittedName>
        <fullName evidence="2">Uncharacterized protein</fullName>
    </submittedName>
</protein>
<dbReference type="AlphaFoldDB" id="A0A9P7G4A4"/>
<accession>A0A9P7G4A4</accession>
<keyword evidence="3" id="KW-1185">Reference proteome</keyword>
<dbReference type="Proteomes" id="UP000775547">
    <property type="component" value="Unassembled WGS sequence"/>
</dbReference>
<feature type="region of interest" description="Disordered" evidence="1">
    <location>
        <begin position="78"/>
        <end position="103"/>
    </location>
</feature>
<name>A0A9P7G4A4_9AGAR</name>
<sequence>MLRATSALGCWAADAHGDLWALEASYATLQLQEKEALTHVSEMEVVLGRFVDLVESKQDEGVSRWGGLSAVVRKGKAWAETEEPSEEEEMVSGDEEYDMELGE</sequence>
<comment type="caution">
    <text evidence="2">The sequence shown here is derived from an EMBL/GenBank/DDBJ whole genome shotgun (WGS) entry which is preliminary data.</text>
</comment>
<evidence type="ECO:0000313" key="3">
    <source>
        <dbReference type="Proteomes" id="UP000775547"/>
    </source>
</evidence>
<proteinExistence type="predicted"/>